<dbReference type="InParanoid" id="H2XYQ0"/>
<dbReference type="EMBL" id="EAAA01002966">
    <property type="status" value="NOT_ANNOTATED_CDS"/>
    <property type="molecule type" value="Genomic_DNA"/>
</dbReference>
<dbReference type="Proteomes" id="UP000008144">
    <property type="component" value="Chromosome 9"/>
</dbReference>
<dbReference type="AlphaFoldDB" id="H2XYQ0"/>
<name>H2XYQ0_CIOIN</name>
<reference evidence="1" key="4">
    <citation type="submission" date="2025-09" db="UniProtKB">
        <authorList>
            <consortium name="Ensembl"/>
        </authorList>
    </citation>
    <scope>IDENTIFICATION</scope>
</reference>
<reference evidence="1" key="2">
    <citation type="journal article" date="2008" name="Genome Biol.">
        <title>Improved genome assembly and evidence-based global gene model set for the chordate Ciona intestinalis: new insight into intron and operon populations.</title>
        <authorList>
            <person name="Satou Y."/>
            <person name="Mineta K."/>
            <person name="Ogasawara M."/>
            <person name="Sasakura Y."/>
            <person name="Shoguchi E."/>
            <person name="Ueno K."/>
            <person name="Yamada L."/>
            <person name="Matsumoto J."/>
            <person name="Wasserscheid J."/>
            <person name="Dewar K."/>
            <person name="Wiley G.B."/>
            <person name="Macmil S.L."/>
            <person name="Roe B.A."/>
            <person name="Zeller R.W."/>
            <person name="Hastings K.E."/>
            <person name="Lemaire P."/>
            <person name="Lindquist E."/>
            <person name="Endo T."/>
            <person name="Hotta K."/>
            <person name="Inaba K."/>
        </authorList>
    </citation>
    <scope>NUCLEOTIDE SEQUENCE [LARGE SCALE GENOMIC DNA]</scope>
    <source>
        <strain evidence="1">wild type</strain>
    </source>
</reference>
<proteinExistence type="predicted"/>
<evidence type="ECO:0000313" key="2">
    <source>
        <dbReference type="Proteomes" id="UP000008144"/>
    </source>
</evidence>
<dbReference type="HOGENOM" id="CLU_3175128_0_0_1"/>
<reference evidence="2" key="1">
    <citation type="journal article" date="2002" name="Science">
        <title>The draft genome of Ciona intestinalis: insights into chordate and vertebrate origins.</title>
        <authorList>
            <person name="Dehal P."/>
            <person name="Satou Y."/>
            <person name="Campbell R.K."/>
            <person name="Chapman J."/>
            <person name="Degnan B."/>
            <person name="De Tomaso A."/>
            <person name="Davidson B."/>
            <person name="Di Gregorio A."/>
            <person name="Gelpke M."/>
            <person name="Goodstein D.M."/>
            <person name="Harafuji N."/>
            <person name="Hastings K.E."/>
            <person name="Ho I."/>
            <person name="Hotta K."/>
            <person name="Huang W."/>
            <person name="Kawashima T."/>
            <person name="Lemaire P."/>
            <person name="Martinez D."/>
            <person name="Meinertzhagen I.A."/>
            <person name="Necula S."/>
            <person name="Nonaka M."/>
            <person name="Putnam N."/>
            <person name="Rash S."/>
            <person name="Saiga H."/>
            <person name="Satake M."/>
            <person name="Terry A."/>
            <person name="Yamada L."/>
            <person name="Wang H.G."/>
            <person name="Awazu S."/>
            <person name="Azumi K."/>
            <person name="Boore J."/>
            <person name="Branno M."/>
            <person name="Chin-Bow S."/>
            <person name="DeSantis R."/>
            <person name="Doyle S."/>
            <person name="Francino P."/>
            <person name="Keys D.N."/>
            <person name="Haga S."/>
            <person name="Hayashi H."/>
            <person name="Hino K."/>
            <person name="Imai K.S."/>
            <person name="Inaba K."/>
            <person name="Kano S."/>
            <person name="Kobayashi K."/>
            <person name="Kobayashi M."/>
            <person name="Lee B.I."/>
            <person name="Makabe K.W."/>
            <person name="Manohar C."/>
            <person name="Matassi G."/>
            <person name="Medina M."/>
            <person name="Mochizuki Y."/>
            <person name="Mount S."/>
            <person name="Morishita T."/>
            <person name="Miura S."/>
            <person name="Nakayama A."/>
            <person name="Nishizaka S."/>
            <person name="Nomoto H."/>
            <person name="Ohta F."/>
            <person name="Oishi K."/>
            <person name="Rigoutsos I."/>
            <person name="Sano M."/>
            <person name="Sasaki A."/>
            <person name="Sasakura Y."/>
            <person name="Shoguchi E."/>
            <person name="Shin-i T."/>
            <person name="Spagnuolo A."/>
            <person name="Stainier D."/>
            <person name="Suzuki M.M."/>
            <person name="Tassy O."/>
            <person name="Takatori N."/>
            <person name="Tokuoka M."/>
            <person name="Yagi K."/>
            <person name="Yoshizaki F."/>
            <person name="Wada S."/>
            <person name="Zhang C."/>
            <person name="Hyatt P.D."/>
            <person name="Larimer F."/>
            <person name="Detter C."/>
            <person name="Doggett N."/>
            <person name="Glavina T."/>
            <person name="Hawkins T."/>
            <person name="Richardson P."/>
            <person name="Lucas S."/>
            <person name="Kohara Y."/>
            <person name="Levine M."/>
            <person name="Satoh N."/>
            <person name="Rokhsar D.S."/>
        </authorList>
    </citation>
    <scope>NUCLEOTIDE SEQUENCE [LARGE SCALE GENOMIC DNA]</scope>
</reference>
<protein>
    <submittedName>
        <fullName evidence="1">Uncharacterized protein</fullName>
    </submittedName>
</protein>
<dbReference type="Ensembl" id="ENSCINT00000034577.1">
    <property type="protein sequence ID" value="ENSCINP00000034784.1"/>
    <property type="gene ID" value="ENSCING00000019829.1"/>
</dbReference>
<keyword evidence="2" id="KW-1185">Reference proteome</keyword>
<organism evidence="1 2">
    <name type="scientific">Ciona intestinalis</name>
    <name type="common">Transparent sea squirt</name>
    <name type="synonym">Ascidia intestinalis</name>
    <dbReference type="NCBI Taxonomy" id="7719"/>
    <lineage>
        <taxon>Eukaryota</taxon>
        <taxon>Metazoa</taxon>
        <taxon>Chordata</taxon>
        <taxon>Tunicata</taxon>
        <taxon>Ascidiacea</taxon>
        <taxon>Phlebobranchia</taxon>
        <taxon>Cionidae</taxon>
        <taxon>Ciona</taxon>
    </lineage>
</organism>
<sequence>MQRTTWQGGHPSLKFGDEKTTGKYLCTKQQKRTVNCDLTITVTNIPE</sequence>
<evidence type="ECO:0000313" key="1">
    <source>
        <dbReference type="Ensembl" id="ENSCINP00000034784.1"/>
    </source>
</evidence>
<accession>H2XYQ0</accession>
<reference evidence="1" key="3">
    <citation type="submission" date="2025-08" db="UniProtKB">
        <authorList>
            <consortium name="Ensembl"/>
        </authorList>
    </citation>
    <scope>IDENTIFICATION</scope>
</reference>